<gene>
    <name evidence="5" type="ORF">GSH16_07730</name>
</gene>
<reference evidence="5 6" key="1">
    <citation type="submission" date="2019-12" db="EMBL/GenBank/DDBJ databases">
        <title>Strain KN286 was isolated from seawater, which was collected from Caroline Seamount in the tropical western Pacific.</title>
        <authorList>
            <person name="Wang Q."/>
        </authorList>
    </citation>
    <scope>NUCLEOTIDE SEQUENCE [LARGE SCALE GENOMIC DNA]</scope>
    <source>
        <strain evidence="5 6">KN286</strain>
    </source>
</reference>
<evidence type="ECO:0000256" key="3">
    <source>
        <dbReference type="SAM" id="Phobius"/>
    </source>
</evidence>
<accession>A0A6B0TU86</accession>
<proteinExistence type="predicted"/>
<keyword evidence="3" id="KW-1133">Transmembrane helix</keyword>
<dbReference type="GO" id="GO:0016887">
    <property type="term" value="F:ATP hydrolysis activity"/>
    <property type="evidence" value="ECO:0007669"/>
    <property type="project" value="TreeGrafter"/>
</dbReference>
<keyword evidence="3" id="KW-0812">Transmembrane</keyword>
<dbReference type="GO" id="GO:0005524">
    <property type="term" value="F:ATP binding"/>
    <property type="evidence" value="ECO:0007669"/>
    <property type="project" value="UniProtKB-KW"/>
</dbReference>
<evidence type="ECO:0000256" key="2">
    <source>
        <dbReference type="ARBA" id="ARBA00022840"/>
    </source>
</evidence>
<name>A0A6B0TU86_9RHOB</name>
<dbReference type="PANTHER" id="PTHR43384">
    <property type="entry name" value="SEPTUM SITE-DETERMINING PROTEIN MIND HOMOLOG, CHLOROPLASTIC-RELATED"/>
    <property type="match status" value="1"/>
</dbReference>
<dbReference type="InterPro" id="IPR050625">
    <property type="entry name" value="ParA/MinD_ATPase"/>
</dbReference>
<feature type="domain" description="AAA" evidence="4">
    <location>
        <begin position="158"/>
        <end position="313"/>
    </location>
</feature>
<evidence type="ECO:0000313" key="5">
    <source>
        <dbReference type="EMBL" id="MXU65335.1"/>
    </source>
</evidence>
<dbReference type="RefSeq" id="WP_160853719.1">
    <property type="nucleotide sequence ID" value="NZ_WUWG01000003.1"/>
</dbReference>
<evidence type="ECO:0000259" key="4">
    <source>
        <dbReference type="Pfam" id="PF13614"/>
    </source>
</evidence>
<keyword evidence="2" id="KW-0067">ATP-binding</keyword>
<dbReference type="AlphaFoldDB" id="A0A6B0TU86"/>
<dbReference type="Gene3D" id="3.40.50.300">
    <property type="entry name" value="P-loop containing nucleotide triphosphate hydrolases"/>
    <property type="match status" value="1"/>
</dbReference>
<dbReference type="GO" id="GO:0051782">
    <property type="term" value="P:negative regulation of cell division"/>
    <property type="evidence" value="ECO:0007669"/>
    <property type="project" value="TreeGrafter"/>
</dbReference>
<dbReference type="GO" id="GO:0009898">
    <property type="term" value="C:cytoplasmic side of plasma membrane"/>
    <property type="evidence" value="ECO:0007669"/>
    <property type="project" value="TreeGrafter"/>
</dbReference>
<keyword evidence="6" id="KW-1185">Reference proteome</keyword>
<protein>
    <submittedName>
        <fullName evidence="5">AAA family ATPase</fullName>
    </submittedName>
</protein>
<dbReference type="Proteomes" id="UP000436016">
    <property type="component" value="Unassembled WGS sequence"/>
</dbReference>
<organism evidence="5 6">
    <name type="scientific">Oceanomicrobium pacificus</name>
    <dbReference type="NCBI Taxonomy" id="2692916"/>
    <lineage>
        <taxon>Bacteria</taxon>
        <taxon>Pseudomonadati</taxon>
        <taxon>Pseudomonadota</taxon>
        <taxon>Alphaproteobacteria</taxon>
        <taxon>Rhodobacterales</taxon>
        <taxon>Paracoccaceae</taxon>
        <taxon>Oceanomicrobium</taxon>
    </lineage>
</organism>
<comment type="caution">
    <text evidence="5">The sequence shown here is derived from an EMBL/GenBank/DDBJ whole genome shotgun (WGS) entry which is preliminary data.</text>
</comment>
<dbReference type="InterPro" id="IPR025669">
    <property type="entry name" value="AAA_dom"/>
</dbReference>
<keyword evidence="1" id="KW-0547">Nucleotide-binding</keyword>
<feature type="transmembrane region" description="Helical" evidence="3">
    <location>
        <begin position="152"/>
        <end position="174"/>
    </location>
</feature>
<dbReference type="SUPFAM" id="SSF52540">
    <property type="entry name" value="P-loop containing nucleoside triphosphate hydrolases"/>
    <property type="match status" value="1"/>
</dbReference>
<dbReference type="InterPro" id="IPR027417">
    <property type="entry name" value="P-loop_NTPase"/>
</dbReference>
<sequence length="408" mass="45050">MALLLKAKNKAVEAYAVMRDMTEFNQLVEELDNEFNDSWQPLDFDSGLAVLDEGKSEVLEFAVVGVSAADEQNLNIVTEYILKAKRIGLPVVLVVKDVNPAALHQLMRLGADDFIPYPIPDGALRDSFVNLRDRKVNNAEPEEKRKKRRHGFVLPVYGVAGGVGASTFAVNLAWELATASRKSDKRVALLDFNFQFGSVATYLDLPRREAIYELISDPASMDHDALAQALTSFKSRLAVLTSPMDALPLDIIAPEDVQKLIDIARDSYDFIIIDMPQALVHWSDNVLKAAETYFTVLEIDMRSAQNTLRFLRALKAEELPFEKVQFILNRAPGFTDMSGKARVKRLGESLGVSLDVLLPDGGKPVAQACDQGLPLSEVAAKNPLRKEVRKIAEALLEQVEADKAAVAT</sequence>
<dbReference type="GO" id="GO:0005829">
    <property type="term" value="C:cytosol"/>
    <property type="evidence" value="ECO:0007669"/>
    <property type="project" value="TreeGrafter"/>
</dbReference>
<dbReference type="PANTHER" id="PTHR43384:SF6">
    <property type="entry name" value="SEPTUM SITE-DETERMINING PROTEIN MIND HOMOLOG, CHLOROPLASTIC"/>
    <property type="match status" value="1"/>
</dbReference>
<evidence type="ECO:0000256" key="1">
    <source>
        <dbReference type="ARBA" id="ARBA00022741"/>
    </source>
</evidence>
<keyword evidence="3" id="KW-0472">Membrane</keyword>
<dbReference type="Pfam" id="PF13614">
    <property type="entry name" value="AAA_31"/>
    <property type="match status" value="1"/>
</dbReference>
<dbReference type="EMBL" id="WUWG01000003">
    <property type="protein sequence ID" value="MXU65335.1"/>
    <property type="molecule type" value="Genomic_DNA"/>
</dbReference>
<evidence type="ECO:0000313" key="6">
    <source>
        <dbReference type="Proteomes" id="UP000436016"/>
    </source>
</evidence>